<dbReference type="InterPro" id="IPR051120">
    <property type="entry name" value="ABC_AA/LPS_Transport"/>
</dbReference>
<dbReference type="CDD" id="cd03219">
    <property type="entry name" value="ABC_Mj1267_LivG_branched"/>
    <property type="match status" value="1"/>
</dbReference>
<dbReference type="PANTHER" id="PTHR45772:SF7">
    <property type="entry name" value="AMINO ACID ABC TRANSPORTER ATP-BINDING PROTEIN"/>
    <property type="match status" value="1"/>
</dbReference>
<keyword evidence="6" id="KW-1185">Reference proteome</keyword>
<proteinExistence type="predicted"/>
<dbReference type="GO" id="GO:0005886">
    <property type="term" value="C:plasma membrane"/>
    <property type="evidence" value="ECO:0007669"/>
    <property type="project" value="TreeGrafter"/>
</dbReference>
<dbReference type="SUPFAM" id="SSF52540">
    <property type="entry name" value="P-loop containing nucleoside triphosphate hydrolases"/>
    <property type="match status" value="1"/>
</dbReference>
<dbReference type="InterPro" id="IPR032823">
    <property type="entry name" value="BCA_ABC_TP_C"/>
</dbReference>
<dbReference type="STRING" id="158189.SpiBuddy_2185"/>
<sequence>MAELVLKCTDVCMSFGGVKAVDTFSMSLNPGEIRGIIGPNGAGKTTIFNVLSRIYQQDAGSILFKGQCIDAKDQVTVARMGLARTFQNIRLFSGLSVLENVKVSLDYAGKYSFFEAMFLLPRRFKQEKLTTERASKCLEVLNLEQYASLRPANLAYGLQRRVEIARALVCEPSVLLLDEPAAGLNPEEVFELIDFIQQIKGLYPQIAILVIEHRMDLIMNLCQYLYVQNFGTTIAEGTPTEIQTNEAVLSAYLGEEE</sequence>
<keyword evidence="2" id="KW-0547">Nucleotide-binding</keyword>
<dbReference type="HOGENOM" id="CLU_000604_1_2_12"/>
<gene>
    <name evidence="5" type="ordered locus">SpiBuddy_2185</name>
</gene>
<evidence type="ECO:0000313" key="5">
    <source>
        <dbReference type="EMBL" id="ADY14004.1"/>
    </source>
</evidence>
<dbReference type="InterPro" id="IPR003593">
    <property type="entry name" value="AAA+_ATPase"/>
</dbReference>
<evidence type="ECO:0000256" key="3">
    <source>
        <dbReference type="ARBA" id="ARBA00022840"/>
    </source>
</evidence>
<keyword evidence="1" id="KW-0813">Transport</keyword>
<dbReference type="EMBL" id="CP002541">
    <property type="protein sequence ID" value="ADY14004.1"/>
    <property type="molecule type" value="Genomic_DNA"/>
</dbReference>
<dbReference type="RefSeq" id="WP_013607853.1">
    <property type="nucleotide sequence ID" value="NC_015152.1"/>
</dbReference>
<dbReference type="SMART" id="SM00382">
    <property type="entry name" value="AAA"/>
    <property type="match status" value="1"/>
</dbReference>
<reference evidence="6" key="1">
    <citation type="submission" date="2011-02" db="EMBL/GenBank/DDBJ databases">
        <title>Complete sequence of Spirochaeta sp. Buddy.</title>
        <authorList>
            <person name="Lucas S."/>
            <person name="Copeland A."/>
            <person name="Lapidus A."/>
            <person name="Cheng J.-F."/>
            <person name="Goodwin L."/>
            <person name="Pitluck S."/>
            <person name="Zeytun A."/>
            <person name="Detter J.C."/>
            <person name="Han C."/>
            <person name="Tapia R."/>
            <person name="Land M."/>
            <person name="Hauser L."/>
            <person name="Kyrpides N."/>
            <person name="Ivanova N."/>
            <person name="Mikhailova N."/>
            <person name="Pagani I."/>
            <person name="Ritalahti K.M."/>
            <person name="Loeffler F.E."/>
            <person name="Woyke T."/>
        </authorList>
    </citation>
    <scope>NUCLEOTIDE SEQUENCE [LARGE SCALE GENOMIC DNA]</scope>
    <source>
        <strain evidence="6">ATCC BAA-1886 / DSM 22777 / Buddy</strain>
    </source>
</reference>
<keyword evidence="3" id="KW-0067">ATP-binding</keyword>
<dbReference type="AlphaFoldDB" id="F0RSV4"/>
<protein>
    <submittedName>
        <fullName evidence="5">Monosaccharide-transporting ATPase</fullName>
        <ecNumber evidence="5">3.6.3.17</ecNumber>
    </submittedName>
</protein>
<dbReference type="GO" id="GO:1903806">
    <property type="term" value="P:L-isoleucine import across plasma membrane"/>
    <property type="evidence" value="ECO:0007669"/>
    <property type="project" value="TreeGrafter"/>
</dbReference>
<organism evidence="5 6">
    <name type="scientific">Sphaerochaeta globosa (strain ATCC BAA-1886 / DSM 22777 / Buddy)</name>
    <name type="common">Spirochaeta sp. (strain Buddy)</name>
    <dbReference type="NCBI Taxonomy" id="158189"/>
    <lineage>
        <taxon>Bacteria</taxon>
        <taxon>Pseudomonadati</taxon>
        <taxon>Spirochaetota</taxon>
        <taxon>Spirochaetia</taxon>
        <taxon>Spirochaetales</taxon>
        <taxon>Sphaerochaetaceae</taxon>
        <taxon>Sphaerochaeta</taxon>
    </lineage>
</organism>
<dbReference type="eggNOG" id="COG0411">
    <property type="taxonomic scope" value="Bacteria"/>
</dbReference>
<keyword evidence="5" id="KW-0378">Hydrolase</keyword>
<evidence type="ECO:0000259" key="4">
    <source>
        <dbReference type="PROSITE" id="PS50893"/>
    </source>
</evidence>
<dbReference type="PROSITE" id="PS50893">
    <property type="entry name" value="ABC_TRANSPORTER_2"/>
    <property type="match status" value="1"/>
</dbReference>
<dbReference type="GO" id="GO:0005304">
    <property type="term" value="F:L-valine transmembrane transporter activity"/>
    <property type="evidence" value="ECO:0007669"/>
    <property type="project" value="TreeGrafter"/>
</dbReference>
<dbReference type="GO" id="GO:0042941">
    <property type="term" value="P:D-alanine transmembrane transport"/>
    <property type="evidence" value="ECO:0007669"/>
    <property type="project" value="TreeGrafter"/>
</dbReference>
<evidence type="ECO:0000256" key="1">
    <source>
        <dbReference type="ARBA" id="ARBA00022448"/>
    </source>
</evidence>
<dbReference type="GO" id="GO:0015192">
    <property type="term" value="F:L-phenylalanine transmembrane transporter activity"/>
    <property type="evidence" value="ECO:0007669"/>
    <property type="project" value="TreeGrafter"/>
</dbReference>
<evidence type="ECO:0000256" key="2">
    <source>
        <dbReference type="ARBA" id="ARBA00022741"/>
    </source>
</evidence>
<dbReference type="GO" id="GO:0005524">
    <property type="term" value="F:ATP binding"/>
    <property type="evidence" value="ECO:0007669"/>
    <property type="project" value="UniProtKB-KW"/>
</dbReference>
<dbReference type="GO" id="GO:1903805">
    <property type="term" value="P:L-valine import across plasma membrane"/>
    <property type="evidence" value="ECO:0007669"/>
    <property type="project" value="TreeGrafter"/>
</dbReference>
<dbReference type="Pfam" id="PF00005">
    <property type="entry name" value="ABC_tran"/>
    <property type="match status" value="1"/>
</dbReference>
<dbReference type="OrthoDB" id="9805514at2"/>
<dbReference type="EC" id="3.6.3.17" evidence="5"/>
<dbReference type="InterPro" id="IPR027417">
    <property type="entry name" value="P-loop_NTPase"/>
</dbReference>
<dbReference type="Pfam" id="PF12399">
    <property type="entry name" value="BCA_ABC_TP_C"/>
    <property type="match status" value="1"/>
</dbReference>
<dbReference type="GO" id="GO:0016887">
    <property type="term" value="F:ATP hydrolysis activity"/>
    <property type="evidence" value="ECO:0007669"/>
    <property type="project" value="InterPro"/>
</dbReference>
<dbReference type="PANTHER" id="PTHR45772">
    <property type="entry name" value="CONSERVED COMPONENT OF ABC TRANSPORTER FOR NATURAL AMINO ACIDS-RELATED"/>
    <property type="match status" value="1"/>
</dbReference>
<dbReference type="Gene3D" id="3.40.50.300">
    <property type="entry name" value="P-loop containing nucleotide triphosphate hydrolases"/>
    <property type="match status" value="1"/>
</dbReference>
<feature type="domain" description="ABC transporter" evidence="4">
    <location>
        <begin position="6"/>
        <end position="255"/>
    </location>
</feature>
<dbReference type="KEGG" id="sbu:SpiBuddy_2185"/>
<dbReference type="Proteomes" id="UP000008466">
    <property type="component" value="Chromosome"/>
</dbReference>
<dbReference type="GO" id="GO:0015188">
    <property type="term" value="F:L-isoleucine transmembrane transporter activity"/>
    <property type="evidence" value="ECO:0007669"/>
    <property type="project" value="TreeGrafter"/>
</dbReference>
<accession>F0RSV4</accession>
<dbReference type="GO" id="GO:0015808">
    <property type="term" value="P:L-alanine transport"/>
    <property type="evidence" value="ECO:0007669"/>
    <property type="project" value="TreeGrafter"/>
</dbReference>
<dbReference type="FunFam" id="3.40.50.300:FF:000421">
    <property type="entry name" value="Branched-chain amino acid ABC transporter ATP-binding protein"/>
    <property type="match status" value="1"/>
</dbReference>
<evidence type="ECO:0000313" key="6">
    <source>
        <dbReference type="Proteomes" id="UP000008466"/>
    </source>
</evidence>
<dbReference type="InterPro" id="IPR003439">
    <property type="entry name" value="ABC_transporter-like_ATP-bd"/>
</dbReference>
<name>F0RSV4_SPHGB</name>